<proteinExistence type="inferred from homology"/>
<dbReference type="PROSITE" id="PS50817">
    <property type="entry name" value="INTEIN_N_TER"/>
    <property type="match status" value="1"/>
</dbReference>
<dbReference type="Pfam" id="PF00875">
    <property type="entry name" value="DNA_photolyase"/>
    <property type="match status" value="1"/>
</dbReference>
<organism evidence="8 9">
    <name type="scientific">Williamsia serinedens</name>
    <dbReference type="NCBI Taxonomy" id="391736"/>
    <lineage>
        <taxon>Bacteria</taxon>
        <taxon>Bacillati</taxon>
        <taxon>Actinomycetota</taxon>
        <taxon>Actinomycetes</taxon>
        <taxon>Mycobacteriales</taxon>
        <taxon>Nocardiaceae</taxon>
        <taxon>Williamsia</taxon>
    </lineage>
</organism>
<name>A0ABT1H169_9NOCA</name>
<comment type="similarity">
    <text evidence="5">Belongs to the DNA photolyase family.</text>
</comment>
<dbReference type="InterPro" id="IPR036155">
    <property type="entry name" value="Crypto/Photolyase_N_sf"/>
</dbReference>
<dbReference type="InterPro" id="IPR005101">
    <property type="entry name" value="Cryptochr/Photolyase_FAD-bd"/>
</dbReference>
<dbReference type="InterPro" id="IPR002081">
    <property type="entry name" value="Cryptochrome/DNA_photolyase_1"/>
</dbReference>
<keyword evidence="4 5" id="KW-0157">Chromophore</keyword>
<accession>A0ABT1H169</accession>
<evidence type="ECO:0000313" key="8">
    <source>
        <dbReference type="EMBL" id="MCP2160876.1"/>
    </source>
</evidence>
<evidence type="ECO:0000313" key="9">
    <source>
        <dbReference type="Proteomes" id="UP001205740"/>
    </source>
</evidence>
<keyword evidence="2 5" id="KW-0285">Flavoprotein</keyword>
<dbReference type="InterPro" id="IPR006050">
    <property type="entry name" value="DNA_photolyase_N"/>
</dbReference>
<dbReference type="RefSeq" id="WP_253654435.1">
    <property type="nucleotide sequence ID" value="NZ_BAAAOE010000003.1"/>
</dbReference>
<keyword evidence="9" id="KW-1185">Reference proteome</keyword>
<dbReference type="PROSITE" id="PS51645">
    <property type="entry name" value="PHR_CRY_ALPHA_BETA"/>
    <property type="match status" value="1"/>
</dbReference>
<protein>
    <submittedName>
        <fullName evidence="8">Deoxyribodipyrimidine photo-lyase type I</fullName>
    </submittedName>
</protein>
<dbReference type="EMBL" id="JAMTCG010000003">
    <property type="protein sequence ID" value="MCP2160876.1"/>
    <property type="molecule type" value="Genomic_DNA"/>
</dbReference>
<dbReference type="PROSITE" id="PS00691">
    <property type="entry name" value="DNA_PHOTOLYASES_1_2"/>
    <property type="match status" value="1"/>
</dbReference>
<gene>
    <name evidence="8" type="ORF">LX12_002063</name>
</gene>
<evidence type="ECO:0000256" key="6">
    <source>
        <dbReference type="SAM" id="MobiDB-lite"/>
    </source>
</evidence>
<reference evidence="8 9" key="1">
    <citation type="submission" date="2022-06" db="EMBL/GenBank/DDBJ databases">
        <title>Genomic Encyclopedia of Archaeal and Bacterial Type Strains, Phase II (KMG-II): from individual species to whole genera.</title>
        <authorList>
            <person name="Goeker M."/>
        </authorList>
    </citation>
    <scope>NUCLEOTIDE SEQUENCE [LARGE SCALE GENOMIC DNA]</scope>
    <source>
        <strain evidence="8 9">DSM 45037</strain>
    </source>
</reference>
<feature type="compositionally biased region" description="Basic and acidic residues" evidence="6">
    <location>
        <begin position="169"/>
        <end position="182"/>
    </location>
</feature>
<dbReference type="Gene3D" id="3.40.50.620">
    <property type="entry name" value="HUPs"/>
    <property type="match status" value="1"/>
</dbReference>
<dbReference type="InterPro" id="IPR018394">
    <property type="entry name" value="DNA_photolyase_1_CS_C"/>
</dbReference>
<evidence type="ECO:0000256" key="4">
    <source>
        <dbReference type="ARBA" id="ARBA00022991"/>
    </source>
</evidence>
<dbReference type="PRINTS" id="PR00147">
    <property type="entry name" value="DNAPHOTLYASE"/>
</dbReference>
<dbReference type="Pfam" id="PF03441">
    <property type="entry name" value="FAD_binding_7"/>
    <property type="match status" value="1"/>
</dbReference>
<dbReference type="InterPro" id="IPR006141">
    <property type="entry name" value="Intein_N"/>
</dbReference>
<dbReference type="PANTHER" id="PTHR11455:SF9">
    <property type="entry name" value="CRYPTOCHROME CIRCADIAN CLOCK 5 ISOFORM X1"/>
    <property type="match status" value="1"/>
</dbReference>
<feature type="region of interest" description="Disordered" evidence="6">
    <location>
        <begin position="427"/>
        <end position="448"/>
    </location>
</feature>
<dbReference type="PROSITE" id="PS00394">
    <property type="entry name" value="DNA_PHOTOLYASES_1_1"/>
    <property type="match status" value="1"/>
</dbReference>
<dbReference type="Gene3D" id="1.25.40.80">
    <property type="match status" value="1"/>
</dbReference>
<evidence type="ECO:0000259" key="7">
    <source>
        <dbReference type="PROSITE" id="PS51645"/>
    </source>
</evidence>
<dbReference type="Gene3D" id="1.10.579.10">
    <property type="entry name" value="DNA Cyclobutane Dipyrimidine Photolyase, subunit A, domain 3"/>
    <property type="match status" value="1"/>
</dbReference>
<keyword evidence="3 5" id="KW-0274">FAD</keyword>
<dbReference type="Proteomes" id="UP001205740">
    <property type="component" value="Unassembled WGS sequence"/>
</dbReference>
<evidence type="ECO:0000256" key="3">
    <source>
        <dbReference type="ARBA" id="ARBA00022827"/>
    </source>
</evidence>
<dbReference type="InterPro" id="IPR014729">
    <property type="entry name" value="Rossmann-like_a/b/a_fold"/>
</dbReference>
<dbReference type="SUPFAM" id="SSF48173">
    <property type="entry name" value="Cryptochrome/photolyase FAD-binding domain"/>
    <property type="match status" value="1"/>
</dbReference>
<sequence>MTTTALLWFRRDLRLSDLPSLLDAVEAADRVLACFVLDTTLLSSSGERRVQFLGDSLRDLSEQLDGRLLVVRGKPENRIPELVKAVDATSVHISSDHTPYGVARDKRVAEALGDVELAAQGSPYAVTPGRLAKNDGEPYKVYTPFLRAWRDHGWHSPADTGPKSATWVDPKDVTTSKSKAADIPDPGVDLPQPAGETAALKRWKQFVDGTKDFAEHSVADYDDVRNRPDLDATSRMSAHLKFGNIHPRTMLADLVDLEKKAATKDGATGYIREICFRDFYATIMHHWPRSSWWNWNSQFDDIEVDTDADAEKAFEQWKAGKTGFPIVDAAMRQLNESGWMHNRLRMIVASFLVKDLHLPWQWGAKYFLEQLTDGDMSNNQHGWQWTAGCGTDASPYFRVFNPTTQGEKFDPDGDFVRRWVPELADISGKAVHQPGDDRPEDYPEPMVDHKAEREEALARYQKVKG</sequence>
<feature type="compositionally biased region" description="Basic and acidic residues" evidence="6">
    <location>
        <begin position="434"/>
        <end position="448"/>
    </location>
</feature>
<feature type="region of interest" description="Disordered" evidence="6">
    <location>
        <begin position="155"/>
        <end position="191"/>
    </location>
</feature>
<comment type="caution">
    <text evidence="8">The sequence shown here is derived from an EMBL/GenBank/DDBJ whole genome shotgun (WGS) entry which is preliminary data.</text>
</comment>
<dbReference type="InterPro" id="IPR036134">
    <property type="entry name" value="Crypto/Photolyase_FAD-like_sf"/>
</dbReference>
<evidence type="ECO:0000256" key="1">
    <source>
        <dbReference type="ARBA" id="ARBA00001974"/>
    </source>
</evidence>
<feature type="domain" description="Photolyase/cryptochrome alpha/beta" evidence="7">
    <location>
        <begin position="3"/>
        <end position="132"/>
    </location>
</feature>
<dbReference type="PANTHER" id="PTHR11455">
    <property type="entry name" value="CRYPTOCHROME"/>
    <property type="match status" value="1"/>
</dbReference>
<evidence type="ECO:0000256" key="5">
    <source>
        <dbReference type="RuleBase" id="RU004182"/>
    </source>
</evidence>
<evidence type="ECO:0000256" key="2">
    <source>
        <dbReference type="ARBA" id="ARBA00022630"/>
    </source>
</evidence>
<comment type="cofactor">
    <cofactor evidence="1">
        <name>FAD</name>
        <dbReference type="ChEBI" id="CHEBI:57692"/>
    </cofactor>
</comment>
<dbReference type="SUPFAM" id="SSF52425">
    <property type="entry name" value="Cryptochrome/photolyase, N-terminal domain"/>
    <property type="match status" value="1"/>
</dbReference>